<accession>A0A2K1NY98</accession>
<dbReference type="InterPro" id="IPR003439">
    <property type="entry name" value="ABC_transporter-like_ATP-bd"/>
</dbReference>
<evidence type="ECO:0000313" key="6">
    <source>
        <dbReference type="EMBL" id="PNR95490.1"/>
    </source>
</evidence>
<feature type="domain" description="ABC transporter" evidence="5">
    <location>
        <begin position="2"/>
        <end position="238"/>
    </location>
</feature>
<dbReference type="PROSITE" id="PS00211">
    <property type="entry name" value="ABC_TRANSPORTER_1"/>
    <property type="match status" value="1"/>
</dbReference>
<evidence type="ECO:0000313" key="7">
    <source>
        <dbReference type="Proteomes" id="UP000236434"/>
    </source>
</evidence>
<gene>
    <name evidence="6" type="ORF">X929_07820</name>
</gene>
<dbReference type="OrthoDB" id="9799337at2"/>
<dbReference type="InterPro" id="IPR050153">
    <property type="entry name" value="Metal_Ion_Import_ABC"/>
</dbReference>
<keyword evidence="4" id="KW-0067">ATP-binding</keyword>
<dbReference type="PROSITE" id="PS50893">
    <property type="entry name" value="ABC_TRANSPORTER_2"/>
    <property type="match status" value="1"/>
</dbReference>
<dbReference type="SMART" id="SM00382">
    <property type="entry name" value="AAA"/>
    <property type="match status" value="1"/>
</dbReference>
<dbReference type="GO" id="GO:0005524">
    <property type="term" value="F:ATP binding"/>
    <property type="evidence" value="ECO:0007669"/>
    <property type="project" value="UniProtKB-KW"/>
</dbReference>
<keyword evidence="3" id="KW-0547">Nucleotide-binding</keyword>
<name>A0A2K1NY98_9BACT</name>
<dbReference type="SUPFAM" id="SSF52540">
    <property type="entry name" value="P-loop containing nucleoside triphosphate hydrolases"/>
    <property type="match status" value="1"/>
</dbReference>
<dbReference type="Proteomes" id="UP000236434">
    <property type="component" value="Unassembled WGS sequence"/>
</dbReference>
<dbReference type="Gene3D" id="3.40.50.300">
    <property type="entry name" value="P-loop containing nucleotide triphosphate hydrolases"/>
    <property type="match status" value="1"/>
</dbReference>
<dbReference type="InterPro" id="IPR027417">
    <property type="entry name" value="P-loop_NTPase"/>
</dbReference>
<dbReference type="InterPro" id="IPR017871">
    <property type="entry name" value="ABC_transporter-like_CS"/>
</dbReference>
<dbReference type="RefSeq" id="WP_103067419.1">
    <property type="nucleotide sequence ID" value="NZ_AZRL01000021.1"/>
</dbReference>
<evidence type="ECO:0000256" key="3">
    <source>
        <dbReference type="ARBA" id="ARBA00022741"/>
    </source>
</evidence>
<evidence type="ECO:0000256" key="2">
    <source>
        <dbReference type="ARBA" id="ARBA00022448"/>
    </source>
</evidence>
<dbReference type="PANTHER" id="PTHR42734">
    <property type="entry name" value="METAL TRANSPORT SYSTEM ATP-BINDING PROTEIN TM_0124-RELATED"/>
    <property type="match status" value="1"/>
</dbReference>
<dbReference type="GO" id="GO:0016887">
    <property type="term" value="F:ATP hydrolysis activity"/>
    <property type="evidence" value="ECO:0007669"/>
    <property type="project" value="InterPro"/>
</dbReference>
<comment type="caution">
    <text evidence="6">The sequence shown here is derived from an EMBL/GenBank/DDBJ whole genome shotgun (WGS) entry which is preliminary data.</text>
</comment>
<comment type="similarity">
    <text evidence="1">Belongs to the ABC transporter superfamily.</text>
</comment>
<dbReference type="Pfam" id="PF00005">
    <property type="entry name" value="ABC_tran"/>
    <property type="match status" value="1"/>
</dbReference>
<evidence type="ECO:0000256" key="4">
    <source>
        <dbReference type="ARBA" id="ARBA00022840"/>
    </source>
</evidence>
<dbReference type="EMBL" id="AZRL01000021">
    <property type="protein sequence ID" value="PNR95490.1"/>
    <property type="molecule type" value="Genomic_DNA"/>
</dbReference>
<dbReference type="PANTHER" id="PTHR42734:SF6">
    <property type="entry name" value="MOLYBDATE IMPORT ATP-BINDING PROTEIN MOLC"/>
    <property type="match status" value="1"/>
</dbReference>
<evidence type="ECO:0000259" key="5">
    <source>
        <dbReference type="PROSITE" id="PS50893"/>
    </source>
</evidence>
<sequence length="253" mass="28499">MISVNNISFSYDTVGDTIKNISFTLNKGELIALLGPNGSGKSTILKCLNGILKPKTGEIYIENYNIKDLSYKEIAKFISIVPQEHSAVFSYLVIDIVAMGITPYLSFGRMPTTKDYKEAYTKLEFFNIQHLAEKNYNQLSGGEKQLVLIARALMQNTDYLIMDEPTSHLDFKNQHLLMEELKKLSENGKGVITALHDPNLALRFCDRIIMVKNGEIICSGDKTEVMNSQNLQILYDVPVSMNKVEDVSIIYIN</sequence>
<reference evidence="6 7" key="1">
    <citation type="submission" date="2013-12" db="EMBL/GenBank/DDBJ databases">
        <title>Comparative genomics of Petrotoga isolates.</title>
        <authorList>
            <person name="Nesbo C.L."/>
            <person name="Charchuk R."/>
            <person name="Chow K."/>
        </authorList>
    </citation>
    <scope>NUCLEOTIDE SEQUENCE [LARGE SCALE GENOMIC DNA]</scope>
    <source>
        <strain evidence="6 7">DSM 13574</strain>
    </source>
</reference>
<organism evidence="6 7">
    <name type="scientific">Petrotoga olearia DSM 13574</name>
    <dbReference type="NCBI Taxonomy" id="1122955"/>
    <lineage>
        <taxon>Bacteria</taxon>
        <taxon>Thermotogati</taxon>
        <taxon>Thermotogota</taxon>
        <taxon>Thermotogae</taxon>
        <taxon>Petrotogales</taxon>
        <taxon>Petrotogaceae</taxon>
        <taxon>Petrotoga</taxon>
    </lineage>
</organism>
<dbReference type="AlphaFoldDB" id="A0A2K1NY98"/>
<protein>
    <submittedName>
        <fullName evidence="6">ABC transporter</fullName>
    </submittedName>
</protein>
<dbReference type="InterPro" id="IPR003593">
    <property type="entry name" value="AAA+_ATPase"/>
</dbReference>
<keyword evidence="2" id="KW-0813">Transport</keyword>
<dbReference type="FunFam" id="3.40.50.300:FF:000134">
    <property type="entry name" value="Iron-enterobactin ABC transporter ATP-binding protein"/>
    <property type="match status" value="1"/>
</dbReference>
<evidence type="ECO:0000256" key="1">
    <source>
        <dbReference type="ARBA" id="ARBA00005417"/>
    </source>
</evidence>
<proteinExistence type="inferred from homology"/>
<dbReference type="CDD" id="cd03214">
    <property type="entry name" value="ABC_Iron-Siderophores_B12_Hemin"/>
    <property type="match status" value="1"/>
</dbReference>